<proteinExistence type="inferred from homology"/>
<dbReference type="EC" id="3.1.4.-" evidence="4"/>
<dbReference type="InterPro" id="IPR024654">
    <property type="entry name" value="Calcineurin-like_PHP_lpxH"/>
</dbReference>
<keyword evidence="7" id="KW-1185">Reference proteome</keyword>
<dbReference type="RefSeq" id="WP_132454919.1">
    <property type="nucleotide sequence ID" value="NZ_JAWIZJ010000003.1"/>
</dbReference>
<dbReference type="NCBIfam" id="TIGR00040">
    <property type="entry name" value="yfcE"/>
    <property type="match status" value="1"/>
</dbReference>
<feature type="domain" description="Calcineurin-like phosphoesterase" evidence="5">
    <location>
        <begin position="1"/>
        <end position="163"/>
    </location>
</feature>
<evidence type="ECO:0000313" key="6">
    <source>
        <dbReference type="EMBL" id="TCV07017.1"/>
    </source>
</evidence>
<dbReference type="PROSITE" id="PS01269">
    <property type="entry name" value="UPF0025"/>
    <property type="match status" value="1"/>
</dbReference>
<comment type="caution">
    <text evidence="6">The sequence shown here is derived from an EMBL/GenBank/DDBJ whole genome shotgun (WGS) entry which is preliminary data.</text>
</comment>
<dbReference type="EMBL" id="SMBY01000003">
    <property type="protein sequence ID" value="TCV07017.1"/>
    <property type="molecule type" value="Genomic_DNA"/>
</dbReference>
<dbReference type="CDD" id="cd00841">
    <property type="entry name" value="MPP_YfcE"/>
    <property type="match status" value="1"/>
</dbReference>
<dbReference type="SUPFAM" id="SSF56300">
    <property type="entry name" value="Metallo-dependent phosphatases"/>
    <property type="match status" value="1"/>
</dbReference>
<comment type="similarity">
    <text evidence="1 4">Belongs to the metallophosphoesterase superfamily. YfcE family.</text>
</comment>
<dbReference type="GO" id="GO:0046872">
    <property type="term" value="F:metal ion binding"/>
    <property type="evidence" value="ECO:0007669"/>
    <property type="project" value="UniProtKB-KW"/>
</dbReference>
<keyword evidence="2 4" id="KW-0479">Metal-binding</keyword>
<name>A0A4V2VTI2_9GAMM</name>
<evidence type="ECO:0000259" key="5">
    <source>
        <dbReference type="Pfam" id="PF12850"/>
    </source>
</evidence>
<evidence type="ECO:0000256" key="3">
    <source>
        <dbReference type="ARBA" id="ARBA00022801"/>
    </source>
</evidence>
<comment type="cofactor">
    <cofactor evidence="4">
        <name>a divalent metal cation</name>
        <dbReference type="ChEBI" id="CHEBI:60240"/>
    </cofactor>
</comment>
<dbReference type="AlphaFoldDB" id="A0A4V2VTI2"/>
<sequence length="183" mass="20519">MKLLFASDIHGSLSATERVLNIFEQKQADWLILLGDFLNHGPRNPLPDAYQPAEVATRLNAYASRIVAVRGNCDSEVDQMLLTFPVMAPWQQVLLPQNRLFLTHGHLYHPDHLPPLHTGDVLVYGHTHLPFAERRGEHYLFNPGSVSLPKGGYPASYGLLEQDELRVLPLHGGEPIAQVTIRH</sequence>
<dbReference type="NCBIfam" id="NF006988">
    <property type="entry name" value="PRK09453.1"/>
    <property type="match status" value="1"/>
</dbReference>
<evidence type="ECO:0000313" key="7">
    <source>
        <dbReference type="Proteomes" id="UP000295433"/>
    </source>
</evidence>
<evidence type="ECO:0000256" key="1">
    <source>
        <dbReference type="ARBA" id="ARBA00008950"/>
    </source>
</evidence>
<dbReference type="OrthoDB" id="9800565at2"/>
<dbReference type="GO" id="GO:0016787">
    <property type="term" value="F:hydrolase activity"/>
    <property type="evidence" value="ECO:0007669"/>
    <property type="project" value="UniProtKB-UniRule"/>
</dbReference>
<dbReference type="Proteomes" id="UP000295433">
    <property type="component" value="Unassembled WGS sequence"/>
</dbReference>
<dbReference type="InterPro" id="IPR000979">
    <property type="entry name" value="Phosphodiesterase_MJ0936/Vps29"/>
</dbReference>
<dbReference type="InterPro" id="IPR029052">
    <property type="entry name" value="Metallo-depent_PP-like"/>
</dbReference>
<dbReference type="InterPro" id="IPR041802">
    <property type="entry name" value="MPP_YfcE"/>
</dbReference>
<keyword evidence="3" id="KW-0378">Hydrolase</keyword>
<dbReference type="PANTHER" id="PTHR11124">
    <property type="entry name" value="VACUOLAR SORTING PROTEIN VPS29"/>
    <property type="match status" value="1"/>
</dbReference>
<dbReference type="InterPro" id="IPR020935">
    <property type="entry name" value="PdiEstase_YfcE_CS"/>
</dbReference>
<dbReference type="Pfam" id="PF12850">
    <property type="entry name" value="Metallophos_2"/>
    <property type="match status" value="1"/>
</dbReference>
<evidence type="ECO:0000256" key="2">
    <source>
        <dbReference type="ARBA" id="ARBA00022723"/>
    </source>
</evidence>
<accession>A0A4V2VTI2</accession>
<reference evidence="6 7" key="1">
    <citation type="submission" date="2019-03" db="EMBL/GenBank/DDBJ databases">
        <title>Genomic Encyclopedia of Type Strains, Phase IV (KMG-IV): sequencing the most valuable type-strain genomes for metagenomic binning, comparative biology and taxonomic classification.</title>
        <authorList>
            <person name="Goeker M."/>
        </authorList>
    </citation>
    <scope>NUCLEOTIDE SEQUENCE [LARGE SCALE GENOMIC DNA]</scope>
    <source>
        <strain evidence="6 7">DSM 16730</strain>
    </source>
</reference>
<dbReference type="Gene3D" id="3.60.21.10">
    <property type="match status" value="1"/>
</dbReference>
<organism evidence="6 7">
    <name type="scientific">Samsonia erythrinae</name>
    <dbReference type="NCBI Taxonomy" id="160434"/>
    <lineage>
        <taxon>Bacteria</taxon>
        <taxon>Pseudomonadati</taxon>
        <taxon>Pseudomonadota</taxon>
        <taxon>Gammaproteobacteria</taxon>
        <taxon>Enterobacterales</taxon>
        <taxon>Pectobacteriaceae</taxon>
        <taxon>Samsonia</taxon>
    </lineage>
</organism>
<evidence type="ECO:0000256" key="4">
    <source>
        <dbReference type="RuleBase" id="RU362039"/>
    </source>
</evidence>
<gene>
    <name evidence="6" type="ORF">EDC54_103274</name>
</gene>
<protein>
    <recommendedName>
        <fullName evidence="4">Phosphoesterase</fullName>
        <ecNumber evidence="4">3.1.4.-</ecNumber>
    </recommendedName>
</protein>